<gene>
    <name evidence="1" type="ORF">B9479_002959</name>
</gene>
<accession>A0A5D3B208</accession>
<dbReference type="Proteomes" id="UP000322245">
    <property type="component" value="Unassembled WGS sequence"/>
</dbReference>
<proteinExistence type="predicted"/>
<protein>
    <submittedName>
        <fullName evidence="1">Uncharacterized protein</fullName>
    </submittedName>
</protein>
<keyword evidence="2" id="KW-1185">Reference proteome</keyword>
<evidence type="ECO:0000313" key="1">
    <source>
        <dbReference type="EMBL" id="TYJ56273.1"/>
    </source>
</evidence>
<organism evidence="1 2">
    <name type="scientific">Cryptococcus floricola</name>
    <dbReference type="NCBI Taxonomy" id="2591691"/>
    <lineage>
        <taxon>Eukaryota</taxon>
        <taxon>Fungi</taxon>
        <taxon>Dikarya</taxon>
        <taxon>Basidiomycota</taxon>
        <taxon>Agaricomycotina</taxon>
        <taxon>Tremellomycetes</taxon>
        <taxon>Tremellales</taxon>
        <taxon>Cryptococcaceae</taxon>
        <taxon>Cryptococcus</taxon>
    </lineage>
</organism>
<evidence type="ECO:0000313" key="2">
    <source>
        <dbReference type="Proteomes" id="UP000322245"/>
    </source>
</evidence>
<name>A0A5D3B208_9TREE</name>
<sequence length="40" mass="4348">MVRSITSDEHFKSVISGPAVVAVEFRNPKDASSRTMVKIG</sequence>
<comment type="caution">
    <text evidence="1">The sequence shown here is derived from an EMBL/GenBank/DDBJ whole genome shotgun (WGS) entry which is preliminary data.</text>
</comment>
<dbReference type="EMBL" id="NIDF01000026">
    <property type="protein sequence ID" value="TYJ56273.1"/>
    <property type="molecule type" value="Genomic_DNA"/>
</dbReference>
<dbReference type="AlphaFoldDB" id="A0A5D3B208"/>
<reference evidence="1 2" key="1">
    <citation type="submission" date="2017-05" db="EMBL/GenBank/DDBJ databases">
        <title>The Genome Sequence of Tsuchiyaea wingfieldii DSM 27421.</title>
        <authorList>
            <person name="Cuomo C."/>
            <person name="Passer A."/>
            <person name="Billmyre B."/>
            <person name="Heitman J."/>
        </authorList>
    </citation>
    <scope>NUCLEOTIDE SEQUENCE [LARGE SCALE GENOMIC DNA]</scope>
    <source>
        <strain evidence="1 2">DSM 27421</strain>
    </source>
</reference>